<dbReference type="Proteomes" id="UP000296469">
    <property type="component" value="Chromosome"/>
</dbReference>
<proteinExistence type="predicted"/>
<feature type="region of interest" description="Disordered" evidence="1">
    <location>
        <begin position="40"/>
        <end position="103"/>
    </location>
</feature>
<feature type="transmembrane region" description="Helical" evidence="2">
    <location>
        <begin position="15"/>
        <end position="35"/>
    </location>
</feature>
<dbReference type="EMBL" id="CP039291">
    <property type="protein sequence ID" value="QCB94433.1"/>
    <property type="molecule type" value="Genomic_DNA"/>
</dbReference>
<keyword evidence="4" id="KW-1185">Reference proteome</keyword>
<dbReference type="RefSeq" id="WP_135973252.1">
    <property type="nucleotide sequence ID" value="NZ_CP039291.1"/>
</dbReference>
<dbReference type="KEGG" id="celz:E5225_13585"/>
<reference evidence="3 4" key="1">
    <citation type="submission" date="2019-04" db="EMBL/GenBank/DDBJ databases">
        <title>Isolation and identification of Cellulomonas shaoxiangyii sp. Nov. isolated from feces of the Tibetan antelopes (Pantholops hodgsonii) in the Qinghai-Tibet plateau of China.</title>
        <authorList>
            <person name="Tian Z."/>
        </authorList>
    </citation>
    <scope>NUCLEOTIDE SEQUENCE [LARGE SCALE GENOMIC DNA]</scope>
    <source>
        <strain evidence="3 4">Z28</strain>
    </source>
</reference>
<name>A0A4P7SP38_9CELL</name>
<evidence type="ECO:0000313" key="3">
    <source>
        <dbReference type="EMBL" id="QCB94433.1"/>
    </source>
</evidence>
<evidence type="ECO:0008006" key="5">
    <source>
        <dbReference type="Google" id="ProtNLM"/>
    </source>
</evidence>
<dbReference type="OrthoDB" id="3831250at2"/>
<keyword evidence="2" id="KW-0472">Membrane</keyword>
<sequence>MSEGVSAAGPGPVRVRWWLAALALVVVAVVVAVALGRGPGGGAPGADGSRVPSAPSTGSAAGATGGTGDPSDAGAAAGPTGVAPASPASDAPAAQDPAEPDAVPTATVAVDAVAQLAEAVTARVSAWEAVTGEAVQPGEVGGPALRVTVEVVNGTPAALDLRGAVVNLYHGPQATPAVALTQPGGSPLPAGVEPGATATGTFVFAVPPADRDDVRVELDARAVGPVLVFTGSAPR</sequence>
<keyword evidence="2" id="KW-0812">Transmembrane</keyword>
<feature type="compositionally biased region" description="Low complexity" evidence="1">
    <location>
        <begin position="52"/>
        <end position="62"/>
    </location>
</feature>
<keyword evidence="2" id="KW-1133">Transmembrane helix</keyword>
<evidence type="ECO:0000313" key="4">
    <source>
        <dbReference type="Proteomes" id="UP000296469"/>
    </source>
</evidence>
<dbReference type="AlphaFoldDB" id="A0A4P7SP38"/>
<gene>
    <name evidence="3" type="ORF">E5225_13585</name>
</gene>
<organism evidence="3 4">
    <name type="scientific">Cellulomonas shaoxiangyii</name>
    <dbReference type="NCBI Taxonomy" id="2566013"/>
    <lineage>
        <taxon>Bacteria</taxon>
        <taxon>Bacillati</taxon>
        <taxon>Actinomycetota</taxon>
        <taxon>Actinomycetes</taxon>
        <taxon>Micrococcales</taxon>
        <taxon>Cellulomonadaceae</taxon>
        <taxon>Cellulomonas</taxon>
    </lineage>
</organism>
<feature type="compositionally biased region" description="Low complexity" evidence="1">
    <location>
        <begin position="69"/>
        <end position="103"/>
    </location>
</feature>
<evidence type="ECO:0000256" key="2">
    <source>
        <dbReference type="SAM" id="Phobius"/>
    </source>
</evidence>
<evidence type="ECO:0000256" key="1">
    <source>
        <dbReference type="SAM" id="MobiDB-lite"/>
    </source>
</evidence>
<accession>A0A4P7SP38</accession>
<protein>
    <recommendedName>
        <fullName evidence="5">DUF4352 domain-containing protein</fullName>
    </recommendedName>
</protein>